<dbReference type="Gene3D" id="3.40.50.1000">
    <property type="entry name" value="HAD superfamily/HAD-like"/>
    <property type="match status" value="1"/>
</dbReference>
<protein>
    <submittedName>
        <fullName evidence="1">Haloacid dehalogenase</fullName>
    </submittedName>
</protein>
<dbReference type="InterPro" id="IPR023214">
    <property type="entry name" value="HAD_sf"/>
</dbReference>
<dbReference type="PANTHER" id="PTHR43611">
    <property type="entry name" value="ALPHA-D-GLUCOSE 1-PHOSPHATE PHOSPHATASE"/>
    <property type="match status" value="1"/>
</dbReference>
<dbReference type="AlphaFoldDB" id="A0A2G1VQD7"/>
<organism evidence="1 2">
    <name type="scientific">Leeuwenhoekiella nanhaiensis</name>
    <dbReference type="NCBI Taxonomy" id="1655491"/>
    <lineage>
        <taxon>Bacteria</taxon>
        <taxon>Pseudomonadati</taxon>
        <taxon>Bacteroidota</taxon>
        <taxon>Flavobacteriia</taxon>
        <taxon>Flavobacteriales</taxon>
        <taxon>Flavobacteriaceae</taxon>
        <taxon>Leeuwenhoekiella</taxon>
    </lineage>
</organism>
<comment type="caution">
    <text evidence="1">The sequence shown here is derived from an EMBL/GenBank/DDBJ whole genome shotgun (WGS) entry which is preliminary data.</text>
</comment>
<dbReference type="RefSeq" id="WP_099646601.1">
    <property type="nucleotide sequence ID" value="NZ_KZ319292.1"/>
</dbReference>
<name>A0A2G1VQD7_9FLAO</name>
<dbReference type="SFLD" id="SFLDG01129">
    <property type="entry name" value="C1.5:_HAD__Beta-PGM__Phosphata"/>
    <property type="match status" value="1"/>
</dbReference>
<evidence type="ECO:0000313" key="2">
    <source>
        <dbReference type="Proteomes" id="UP000229433"/>
    </source>
</evidence>
<dbReference type="Gene3D" id="1.10.150.240">
    <property type="entry name" value="Putative phosphatase, domain 2"/>
    <property type="match status" value="1"/>
</dbReference>
<dbReference type="NCBIfam" id="TIGR01509">
    <property type="entry name" value="HAD-SF-IA-v3"/>
    <property type="match status" value="1"/>
</dbReference>
<gene>
    <name evidence="1" type="ORF">CJ305_12410</name>
</gene>
<proteinExistence type="predicted"/>
<dbReference type="InterPro" id="IPR023198">
    <property type="entry name" value="PGP-like_dom2"/>
</dbReference>
<dbReference type="Proteomes" id="UP000229433">
    <property type="component" value="Unassembled WGS sequence"/>
</dbReference>
<dbReference type="InterPro" id="IPR036412">
    <property type="entry name" value="HAD-like_sf"/>
</dbReference>
<dbReference type="SUPFAM" id="SSF56784">
    <property type="entry name" value="HAD-like"/>
    <property type="match status" value="1"/>
</dbReference>
<keyword evidence="2" id="KW-1185">Reference proteome</keyword>
<dbReference type="InterPro" id="IPR006439">
    <property type="entry name" value="HAD-SF_hydro_IA"/>
</dbReference>
<dbReference type="EMBL" id="NQXA01000010">
    <property type="protein sequence ID" value="PHQ28986.1"/>
    <property type="molecule type" value="Genomic_DNA"/>
</dbReference>
<dbReference type="SFLD" id="SFLDS00003">
    <property type="entry name" value="Haloacid_Dehalogenase"/>
    <property type="match status" value="1"/>
</dbReference>
<reference evidence="1 2" key="1">
    <citation type="submission" date="2017-08" db="EMBL/GenBank/DDBJ databases">
        <title>The whole genome shortgun sequences of strain Leeuwenhoekiella nanhaiensis G18 from the South China Sea.</title>
        <authorList>
            <person name="Liu Q."/>
        </authorList>
    </citation>
    <scope>NUCLEOTIDE SEQUENCE [LARGE SCALE GENOMIC DNA]</scope>
    <source>
        <strain evidence="1 2">G18</strain>
    </source>
</reference>
<dbReference type="PANTHER" id="PTHR43611:SF3">
    <property type="entry name" value="FLAVIN MONONUCLEOTIDE HYDROLASE 1, CHLOROPLATIC"/>
    <property type="match status" value="1"/>
</dbReference>
<dbReference type="CDD" id="cd02603">
    <property type="entry name" value="HAD_sEH-N_like"/>
    <property type="match status" value="1"/>
</dbReference>
<dbReference type="OrthoDB" id="9797415at2"/>
<dbReference type="Pfam" id="PF00702">
    <property type="entry name" value="Hydrolase"/>
    <property type="match status" value="1"/>
</dbReference>
<sequence>MIKNLLFDFGDVFINLNKKAPELALSKLGIWEISEEMNDWHNQYEKGLLTSDQITEKYLKTFPQLTALSFKNSWNSIILDFPQHRLDWIVRLHKENNYRLFLLSNTNELHIEQVIKNMGAIRYSKFQSCFERFYLSHQIRMRKPDLEIYDFVLQNDNLNPSETLFIDDTLLNTAAAASMGIYTWHLEPTRDDVTQLFNLKKDLF</sequence>
<evidence type="ECO:0000313" key="1">
    <source>
        <dbReference type="EMBL" id="PHQ28986.1"/>
    </source>
</evidence>
<accession>A0A2G1VQD7</accession>